<dbReference type="SUPFAM" id="SSF101327">
    <property type="entry name" value="YgfB-like"/>
    <property type="match status" value="1"/>
</dbReference>
<dbReference type="Pfam" id="PF03695">
    <property type="entry name" value="UPF0149"/>
    <property type="match status" value="1"/>
</dbReference>
<dbReference type="InterPro" id="IPR011978">
    <property type="entry name" value="YgfB-like"/>
</dbReference>
<proteinExistence type="predicted"/>
<dbReference type="AlphaFoldDB" id="A0A4R1G7Q4"/>
<dbReference type="OrthoDB" id="7008537at2"/>
<evidence type="ECO:0000313" key="1">
    <source>
        <dbReference type="EMBL" id="TCK02560.1"/>
    </source>
</evidence>
<dbReference type="Gene3D" id="1.20.120.740">
    <property type="entry name" value="YgfB uncharacterised protein family UPF0149, PF03695"/>
    <property type="match status" value="1"/>
</dbReference>
<dbReference type="EMBL" id="SMFU01000014">
    <property type="protein sequence ID" value="TCK02560.1"/>
    <property type="molecule type" value="Genomic_DNA"/>
</dbReference>
<dbReference type="RefSeq" id="WP_132297504.1">
    <property type="nucleotide sequence ID" value="NZ_SMFU01000014.1"/>
</dbReference>
<name>A0A4R1G7Q4_9GAMM</name>
<evidence type="ECO:0008006" key="3">
    <source>
        <dbReference type="Google" id="ProtNLM"/>
    </source>
</evidence>
<dbReference type="Proteomes" id="UP000294546">
    <property type="component" value="Unassembled WGS sequence"/>
</dbReference>
<dbReference type="InterPro" id="IPR036255">
    <property type="entry name" value="YgfB-like_sf"/>
</dbReference>
<evidence type="ECO:0000313" key="2">
    <source>
        <dbReference type="Proteomes" id="UP000294546"/>
    </source>
</evidence>
<sequence length="192" mass="21965">MTAQTALITEDELDILEEFLFSSAVSEEALDLISAHGLLCAINISPVEVPESEWLELLFDGEPKWESDAQKSQMLELLRKLYRTIGSDLYSDQEILLPCELTLETEDDEELPEITLWAQSFMEGVFLREEEWFGDDEESVAGLLLPIMVASELFDDTEITDIRKDRALSEEMCEQIPEVLIDLYLNFHAPEK</sequence>
<gene>
    <name evidence="1" type="ORF">CLV83_4256</name>
</gene>
<protein>
    <recommendedName>
        <fullName evidence="3">YecA family protein</fullName>
    </recommendedName>
</protein>
<organism evidence="1 2">
    <name type="scientific">Marinobacterium mangrovicola</name>
    <dbReference type="NCBI Taxonomy" id="1476959"/>
    <lineage>
        <taxon>Bacteria</taxon>
        <taxon>Pseudomonadati</taxon>
        <taxon>Pseudomonadota</taxon>
        <taxon>Gammaproteobacteria</taxon>
        <taxon>Oceanospirillales</taxon>
        <taxon>Oceanospirillaceae</taxon>
        <taxon>Marinobacterium</taxon>
    </lineage>
</organism>
<keyword evidence="2" id="KW-1185">Reference proteome</keyword>
<accession>A0A4R1G7Q4</accession>
<comment type="caution">
    <text evidence="1">The sequence shown here is derived from an EMBL/GenBank/DDBJ whole genome shotgun (WGS) entry which is preliminary data.</text>
</comment>
<dbReference type="NCBIfam" id="TIGR02292">
    <property type="entry name" value="ygfB_yecA"/>
    <property type="match status" value="1"/>
</dbReference>
<reference evidence="1 2" key="1">
    <citation type="submission" date="2019-03" db="EMBL/GenBank/DDBJ databases">
        <title>Genomic Encyclopedia of Archaeal and Bacterial Type Strains, Phase II (KMG-II): from individual species to whole genera.</title>
        <authorList>
            <person name="Goeker M."/>
        </authorList>
    </citation>
    <scope>NUCLEOTIDE SEQUENCE [LARGE SCALE GENOMIC DNA]</scope>
    <source>
        <strain evidence="1 2">DSM 27697</strain>
    </source>
</reference>